<evidence type="ECO:0000313" key="3">
    <source>
        <dbReference type="EMBL" id="XCD17983.1"/>
    </source>
</evidence>
<feature type="signal peptide" evidence="1">
    <location>
        <begin position="1"/>
        <end position="18"/>
    </location>
</feature>
<dbReference type="PANTHER" id="PTHR43283:SF7">
    <property type="entry name" value="BETA-LACTAMASE-RELATED DOMAIN-CONTAINING PROTEIN"/>
    <property type="match status" value="1"/>
</dbReference>
<dbReference type="KEGG" id="vck:PG915_22135"/>
<keyword evidence="3" id="KW-0378">Hydrolase</keyword>
<feature type="domain" description="Beta-lactamase-related" evidence="2">
    <location>
        <begin position="125"/>
        <end position="408"/>
    </location>
</feature>
<organism evidence="3">
    <name type="scientific">Vibrio chaetopteri</name>
    <dbReference type="NCBI Taxonomy" id="3016528"/>
    <lineage>
        <taxon>Bacteria</taxon>
        <taxon>Pseudomonadati</taxon>
        <taxon>Pseudomonadota</taxon>
        <taxon>Gammaproteobacteria</taxon>
        <taxon>Vibrionales</taxon>
        <taxon>Vibrionaceae</taxon>
        <taxon>Vibrio</taxon>
    </lineage>
</organism>
<dbReference type="EC" id="3.-.-.-" evidence="3"/>
<dbReference type="InterPro" id="IPR050789">
    <property type="entry name" value="Diverse_Enzym_Activities"/>
</dbReference>
<dbReference type="Pfam" id="PF00144">
    <property type="entry name" value="Beta-lactamase"/>
    <property type="match status" value="1"/>
</dbReference>
<accession>A0AAU8BNC1</accession>
<dbReference type="RefSeq" id="WP_353499142.1">
    <property type="nucleotide sequence ID" value="NZ_CP115921.1"/>
</dbReference>
<dbReference type="InterPro" id="IPR012338">
    <property type="entry name" value="Beta-lactam/transpept-like"/>
</dbReference>
<dbReference type="InterPro" id="IPR001466">
    <property type="entry name" value="Beta-lactam-related"/>
</dbReference>
<feature type="chain" id="PRO_5043358427" evidence="1">
    <location>
        <begin position="19"/>
        <end position="435"/>
    </location>
</feature>
<sequence length="435" mass="47599">MRIAITLLTLAISSLSYANSIPSATLNAEASDPVKMKWMVGFPPPKDKLIMQPESDFFSFPKMRWTVCHIRELMPTKQVTRGIGAPTPFTYAKDDNIDAITFQPLNNEREMTWQESLSANYTDGILILHKGQIVYERYLGCLDELGQHAAMSMTKSLTGLLAEILLAEGTLDENAKVTSIVPELKDSAFGSATVRQVMDMTTGLDYSEDYADPNADIWIYSKAASPLPKPQGYDGPNGYLEYLQTVGKSGAHGEAFGYKTINTDALGWIIARATGKNVAELLSERIWQKIGMEQDGYMTVDAKGMPFAGGGLSASLRDLGRIGSLVLNKGKFEGQSLFPSEVIENIMAGGDKEDFAKAGYTTLPGGSYKSMWWIFHNANGAIAARGVHGQTIYIDPTAEMVIVRYSSFPSAKNSKIDPTSLPAYQAVAEYLMNKD</sequence>
<reference evidence="3" key="1">
    <citation type="submission" date="2023-01" db="EMBL/GenBank/DDBJ databases">
        <title>Vibrio sp. CB1-14 genome sequencing.</title>
        <authorList>
            <person name="Otstavnykh N."/>
            <person name="Isaeva M."/>
            <person name="Meleshko D."/>
        </authorList>
    </citation>
    <scope>NUCLEOTIDE SEQUENCE</scope>
    <source>
        <strain evidence="3">CB1-14</strain>
    </source>
</reference>
<name>A0AAU8BNC1_9VIBR</name>
<dbReference type="SUPFAM" id="SSF56601">
    <property type="entry name" value="beta-lactamase/transpeptidase-like"/>
    <property type="match status" value="1"/>
</dbReference>
<evidence type="ECO:0000256" key="1">
    <source>
        <dbReference type="SAM" id="SignalP"/>
    </source>
</evidence>
<protein>
    <submittedName>
        <fullName evidence="3">Serine hydrolase domain-containing protein</fullName>
        <ecNumber evidence="3">3.-.-.-</ecNumber>
    </submittedName>
</protein>
<keyword evidence="1" id="KW-0732">Signal</keyword>
<dbReference type="Gene3D" id="3.40.710.10">
    <property type="entry name" value="DD-peptidase/beta-lactamase superfamily"/>
    <property type="match status" value="1"/>
</dbReference>
<evidence type="ECO:0000259" key="2">
    <source>
        <dbReference type="Pfam" id="PF00144"/>
    </source>
</evidence>
<dbReference type="GO" id="GO:0016787">
    <property type="term" value="F:hydrolase activity"/>
    <property type="evidence" value="ECO:0007669"/>
    <property type="project" value="UniProtKB-KW"/>
</dbReference>
<dbReference type="PANTHER" id="PTHR43283">
    <property type="entry name" value="BETA-LACTAMASE-RELATED"/>
    <property type="match status" value="1"/>
</dbReference>
<dbReference type="EMBL" id="CP115921">
    <property type="protein sequence ID" value="XCD17983.1"/>
    <property type="molecule type" value="Genomic_DNA"/>
</dbReference>
<dbReference type="AlphaFoldDB" id="A0AAU8BNC1"/>
<proteinExistence type="predicted"/>
<gene>
    <name evidence="3" type="ORF">PG915_22135</name>
</gene>